<accession>A0AAI9UYP4</accession>
<reference evidence="2 3" key="1">
    <citation type="submission" date="2016-10" db="EMBL/GenBank/DDBJ databases">
        <title>The genome sequence of Colletotrichum fioriniae PJ7.</title>
        <authorList>
            <person name="Baroncelli R."/>
        </authorList>
    </citation>
    <scope>NUCLEOTIDE SEQUENCE [LARGE SCALE GENOMIC DNA]</scope>
    <source>
        <strain evidence="2">Col 31</strain>
    </source>
</reference>
<feature type="non-terminal residue" evidence="2">
    <location>
        <position position="1"/>
    </location>
</feature>
<organism evidence="2 3">
    <name type="scientific">Colletotrichum melonis</name>
    <dbReference type="NCBI Taxonomy" id="1209925"/>
    <lineage>
        <taxon>Eukaryota</taxon>
        <taxon>Fungi</taxon>
        <taxon>Dikarya</taxon>
        <taxon>Ascomycota</taxon>
        <taxon>Pezizomycotina</taxon>
        <taxon>Sordariomycetes</taxon>
        <taxon>Hypocreomycetidae</taxon>
        <taxon>Glomerellales</taxon>
        <taxon>Glomerellaceae</taxon>
        <taxon>Colletotrichum</taxon>
        <taxon>Colletotrichum acutatum species complex</taxon>
    </lineage>
</organism>
<evidence type="ECO:0000313" key="2">
    <source>
        <dbReference type="EMBL" id="KAK1467287.1"/>
    </source>
</evidence>
<dbReference type="Proteomes" id="UP001239795">
    <property type="component" value="Unassembled WGS sequence"/>
</dbReference>
<dbReference type="AlphaFoldDB" id="A0AAI9UYP4"/>
<evidence type="ECO:0000256" key="1">
    <source>
        <dbReference type="SAM" id="SignalP"/>
    </source>
</evidence>
<feature type="signal peptide" evidence="1">
    <location>
        <begin position="1"/>
        <end position="26"/>
    </location>
</feature>
<gene>
    <name evidence="2" type="ORF">CMEL01_11280</name>
</gene>
<evidence type="ECO:0000313" key="3">
    <source>
        <dbReference type="Proteomes" id="UP001239795"/>
    </source>
</evidence>
<protein>
    <submittedName>
        <fullName evidence="2">Uncharacterized protein</fullName>
    </submittedName>
</protein>
<name>A0AAI9UYP4_9PEZI</name>
<comment type="caution">
    <text evidence="2">The sequence shown here is derived from an EMBL/GenBank/DDBJ whole genome shotgun (WGS) entry which is preliminary data.</text>
</comment>
<keyword evidence="1" id="KW-0732">Signal</keyword>
<feature type="chain" id="PRO_5042571304" evidence="1">
    <location>
        <begin position="27"/>
        <end position="68"/>
    </location>
</feature>
<keyword evidence="3" id="KW-1185">Reference proteome</keyword>
<dbReference type="EMBL" id="MLGG01000002">
    <property type="protein sequence ID" value="KAK1467287.1"/>
    <property type="molecule type" value="Genomic_DNA"/>
</dbReference>
<proteinExistence type="predicted"/>
<sequence>CVVTFYPFPSVSTILFFSLIPRAVESSKSCNVWGNQLFGREVRSLRLLSECPGQMTLGLFSTSKLQSR</sequence>